<dbReference type="Proteomes" id="UP000285951">
    <property type="component" value="Unassembled WGS sequence"/>
</dbReference>
<keyword evidence="12" id="KW-1185">Reference proteome</keyword>
<evidence type="ECO:0000313" key="13">
    <source>
        <dbReference type="Proteomes" id="UP000462449"/>
    </source>
</evidence>
<evidence type="ECO:0000256" key="5">
    <source>
        <dbReference type="ARBA" id="ARBA00023277"/>
    </source>
</evidence>
<organism evidence="10 13">
    <name type="scientific">Labilibaculum euxinus</name>
    <dbReference type="NCBI Taxonomy" id="2686357"/>
    <lineage>
        <taxon>Bacteria</taxon>
        <taxon>Pseudomonadati</taxon>
        <taxon>Bacteroidota</taxon>
        <taxon>Bacteroidia</taxon>
        <taxon>Marinilabiliales</taxon>
        <taxon>Marinifilaceae</taxon>
        <taxon>Labilibaculum</taxon>
    </lineage>
</organism>
<dbReference type="SUPFAM" id="SSF51126">
    <property type="entry name" value="Pectin lyase-like"/>
    <property type="match status" value="1"/>
</dbReference>
<comment type="similarity">
    <text evidence="1 9">Belongs to the glycosyl hydrolase 28 family.</text>
</comment>
<dbReference type="AlphaFoldDB" id="A0A7M4D3U3"/>
<dbReference type="InterPro" id="IPR000743">
    <property type="entry name" value="Glyco_hydro_28"/>
</dbReference>
<dbReference type="PANTHER" id="PTHR31736">
    <property type="match status" value="1"/>
</dbReference>
<evidence type="ECO:0000256" key="6">
    <source>
        <dbReference type="ARBA" id="ARBA00023295"/>
    </source>
</evidence>
<evidence type="ECO:0000256" key="3">
    <source>
        <dbReference type="ARBA" id="ARBA00022801"/>
    </source>
</evidence>
<accession>A0A7M4D3U3</accession>
<proteinExistence type="inferred from homology"/>
<evidence type="ECO:0000313" key="12">
    <source>
        <dbReference type="Proteomes" id="UP000285951"/>
    </source>
</evidence>
<gene>
    <name evidence="11" type="ORF">DWB62_005795</name>
    <name evidence="10" type="ORF">GNY23_05795</name>
</gene>
<evidence type="ECO:0000256" key="2">
    <source>
        <dbReference type="ARBA" id="ARBA00022737"/>
    </source>
</evidence>
<dbReference type="InterPro" id="IPR012334">
    <property type="entry name" value="Pectin_lyas_fold"/>
</dbReference>
<reference evidence="11 12" key="1">
    <citation type="submission" date="2019-11" db="EMBL/GenBank/DDBJ databases">
        <title>Draft genome sequence of Labilibaculum sp. strain SYP isolated from Black Sea.</title>
        <authorList>
            <person name="Yadav S."/>
            <person name="Villanueva L."/>
        </authorList>
    </citation>
    <scope>NUCLEOTIDE SEQUENCE [LARGE SCALE GENOMIC DNA]</scope>
    <source>
        <strain evidence="11 12">44</strain>
    </source>
</reference>
<dbReference type="Pfam" id="PF00295">
    <property type="entry name" value="Glyco_hydro_28"/>
    <property type="match status" value="1"/>
</dbReference>
<evidence type="ECO:0000256" key="9">
    <source>
        <dbReference type="RuleBase" id="RU361169"/>
    </source>
</evidence>
<evidence type="ECO:0000256" key="4">
    <source>
        <dbReference type="ARBA" id="ARBA00023180"/>
    </source>
</evidence>
<dbReference type="Gene3D" id="2.160.20.10">
    <property type="entry name" value="Single-stranded right-handed beta-helix, Pectin lyase-like"/>
    <property type="match status" value="1"/>
</dbReference>
<keyword evidence="6 9" id="KW-0326">Glycosidase</keyword>
<sequence length="464" mass="51948">MKYIIWTLLVGITSVIQAQELITYEVPRQLFYSAHNDDFTVKVRIPGGEWKDLYEYKVGVDMDTQSTASMVSFDFTGTVEVQVRKNNGLVNAVQIRPLSYGITPKVQERIITFTLDQPRKISLEVNGDKLHNLHLFANSILKDKPDPDDPNVMYFGPGIHQPKDLPGDVFRIPSGKTVFIDGGAVIKAKLLVDTAHDVKIVGHGIVFQPERGVEVRHSQNVTIDGPIFINPKHYTIYGGQTTGLTVRNIKSFSNQGWSDGIDLMSCSDVIIDDVFMRNSDDCIAIYGHRWQFYGNAQNYQVKNSTLWADIAHPINIGGHGNAEAGGDTIENITFTNIDILEHDEDDRNYQGCLSIACADNNLVRNVSYKNIRVEDFQEGQLFHFRVVFNPKYSSASGRGIENITLENIEYNGLGANPSMILGYNEERLVKDIQIKGLKINGKLIRNATDGNIKIGEHAVQVDFK</sequence>
<keyword evidence="4" id="KW-0325">Glycoprotein</keyword>
<comment type="caution">
    <text evidence="10">The sequence shown here is derived from an EMBL/GenBank/DDBJ whole genome shotgun (WGS) entry which is preliminary data.</text>
</comment>
<keyword evidence="5" id="KW-0119">Carbohydrate metabolism</keyword>
<dbReference type="OrthoDB" id="9795222at2"/>
<dbReference type="InterPro" id="IPR011050">
    <property type="entry name" value="Pectin_lyase_fold/virulence"/>
</dbReference>
<protein>
    <submittedName>
        <fullName evidence="10">Glycoside hydrolase</fullName>
    </submittedName>
</protein>
<dbReference type="EMBL" id="WOTW01000009">
    <property type="protein sequence ID" value="MUP37322.1"/>
    <property type="molecule type" value="Genomic_DNA"/>
</dbReference>
<dbReference type="EMBL" id="QTZN02000009">
    <property type="protein sequence ID" value="MVB06527.1"/>
    <property type="molecule type" value="Genomic_DNA"/>
</dbReference>
<keyword evidence="2" id="KW-0677">Repeat</keyword>
<dbReference type="RefSeq" id="WP_156195126.1">
    <property type="nucleotide sequence ID" value="NZ_QTZN02000009.1"/>
</dbReference>
<dbReference type="GO" id="GO:0004650">
    <property type="term" value="F:polygalacturonase activity"/>
    <property type="evidence" value="ECO:0007669"/>
    <property type="project" value="InterPro"/>
</dbReference>
<evidence type="ECO:0000256" key="1">
    <source>
        <dbReference type="ARBA" id="ARBA00008834"/>
    </source>
</evidence>
<evidence type="ECO:0000256" key="8">
    <source>
        <dbReference type="ARBA" id="ARBA00037278"/>
    </source>
</evidence>
<name>A0A7M4D3U3_9BACT</name>
<dbReference type="GO" id="GO:0000272">
    <property type="term" value="P:polysaccharide catabolic process"/>
    <property type="evidence" value="ECO:0007669"/>
    <property type="project" value="UniProtKB-KW"/>
</dbReference>
<dbReference type="PANTHER" id="PTHR31736:SF9">
    <property type="entry name" value="ENDO-XYLOGALACTURONAN HYDROLASE A-RELATED"/>
    <property type="match status" value="1"/>
</dbReference>
<evidence type="ECO:0000256" key="7">
    <source>
        <dbReference type="ARBA" id="ARBA00023326"/>
    </source>
</evidence>
<evidence type="ECO:0000313" key="10">
    <source>
        <dbReference type="EMBL" id="MUP37322.1"/>
    </source>
</evidence>
<evidence type="ECO:0000313" key="11">
    <source>
        <dbReference type="EMBL" id="MVB06527.1"/>
    </source>
</evidence>
<dbReference type="Proteomes" id="UP000462449">
    <property type="component" value="Unassembled WGS sequence"/>
</dbReference>
<keyword evidence="3 9" id="KW-0378">Hydrolase</keyword>
<reference evidence="10 13" key="2">
    <citation type="submission" date="2019-12" db="EMBL/GenBank/DDBJ databases">
        <title>Draft genome sequence of Labilibaculum sp. strain 44 isolated from deep waters of Black Sea.</title>
        <authorList>
            <person name="Yadav S."/>
            <person name="Villanueva L."/>
        </authorList>
    </citation>
    <scope>NUCLEOTIDE SEQUENCE [LARGE SCALE GENOMIC DNA]</scope>
    <source>
        <strain evidence="10 13">44</strain>
    </source>
</reference>
<comment type="function">
    <text evidence="8">Pectinolytic enzyme involved in the degradation of xylogalacturonan (xga), a galacturonan backbone heavily substituted with xylose, and which is one important component of the hairy regions of pectin. Activity requires a galacturonic acid backbone substituted with xylose.</text>
</comment>
<keyword evidence="7" id="KW-0624">Polysaccharide degradation</keyword>